<evidence type="ECO:0000313" key="4">
    <source>
        <dbReference type="Proteomes" id="UP000309174"/>
    </source>
</evidence>
<gene>
    <name evidence="3" type="ORF">ETD83_07360</name>
</gene>
<dbReference type="Gene3D" id="3.40.50.10540">
    <property type="entry name" value="Crotonobetainyl-coa:carnitine coa-transferase, domain 1"/>
    <property type="match status" value="1"/>
</dbReference>
<evidence type="ECO:0000256" key="2">
    <source>
        <dbReference type="SAM" id="MobiDB-lite"/>
    </source>
</evidence>
<organism evidence="3 4">
    <name type="scientific">Actinomadura soli</name>
    <dbReference type="NCBI Taxonomy" id="2508997"/>
    <lineage>
        <taxon>Bacteria</taxon>
        <taxon>Bacillati</taxon>
        <taxon>Actinomycetota</taxon>
        <taxon>Actinomycetes</taxon>
        <taxon>Streptosporangiales</taxon>
        <taxon>Thermomonosporaceae</taxon>
        <taxon>Actinomadura</taxon>
    </lineage>
</organism>
<evidence type="ECO:0000256" key="1">
    <source>
        <dbReference type="ARBA" id="ARBA00022679"/>
    </source>
</evidence>
<dbReference type="Proteomes" id="UP000309174">
    <property type="component" value="Unassembled WGS sequence"/>
</dbReference>
<evidence type="ECO:0008006" key="5">
    <source>
        <dbReference type="Google" id="ProtNLM"/>
    </source>
</evidence>
<dbReference type="SUPFAM" id="SSF89796">
    <property type="entry name" value="CoA-transferase family III (CaiB/BaiF)"/>
    <property type="match status" value="1"/>
</dbReference>
<dbReference type="GO" id="GO:0008410">
    <property type="term" value="F:CoA-transferase activity"/>
    <property type="evidence" value="ECO:0007669"/>
    <property type="project" value="TreeGrafter"/>
</dbReference>
<dbReference type="Gene3D" id="3.30.1540.10">
    <property type="entry name" value="formyl-coa transferase, domain 3"/>
    <property type="match status" value="1"/>
</dbReference>
<dbReference type="PANTHER" id="PTHR48207">
    <property type="entry name" value="SUCCINATE--HYDROXYMETHYLGLUTARATE COA-TRANSFERASE"/>
    <property type="match status" value="1"/>
</dbReference>
<dbReference type="InterPro" id="IPR044855">
    <property type="entry name" value="CoA-Trfase_III_dom3_sf"/>
</dbReference>
<accession>A0A5C4JGF8</accession>
<dbReference type="RefSeq" id="WP_138644301.1">
    <property type="nucleotide sequence ID" value="NZ_VCKW01000025.1"/>
</dbReference>
<dbReference type="PANTHER" id="PTHR48207:SF3">
    <property type="entry name" value="SUCCINATE--HYDROXYMETHYLGLUTARATE COA-TRANSFERASE"/>
    <property type="match status" value="1"/>
</dbReference>
<dbReference type="AlphaFoldDB" id="A0A5C4JGF8"/>
<dbReference type="Pfam" id="PF02515">
    <property type="entry name" value="CoA_transf_3"/>
    <property type="match status" value="1"/>
</dbReference>
<comment type="caution">
    <text evidence="3">The sequence shown here is derived from an EMBL/GenBank/DDBJ whole genome shotgun (WGS) entry which is preliminary data.</text>
</comment>
<dbReference type="InterPro" id="IPR003673">
    <property type="entry name" value="CoA-Trfase_fam_III"/>
</dbReference>
<keyword evidence="1" id="KW-0808">Transferase</keyword>
<dbReference type="InterPro" id="IPR050483">
    <property type="entry name" value="CoA-transferase_III_domain"/>
</dbReference>
<evidence type="ECO:0000313" key="3">
    <source>
        <dbReference type="EMBL" id="TMR05016.1"/>
    </source>
</evidence>
<proteinExistence type="predicted"/>
<name>A0A5C4JGF8_9ACTN</name>
<reference evidence="3 4" key="1">
    <citation type="submission" date="2019-05" db="EMBL/GenBank/DDBJ databases">
        <title>Draft genome sequence of Actinomadura sp. 14C53.</title>
        <authorList>
            <person name="Saricaoglu S."/>
            <person name="Isik K."/>
        </authorList>
    </citation>
    <scope>NUCLEOTIDE SEQUENCE [LARGE SCALE GENOMIC DNA]</scope>
    <source>
        <strain evidence="3 4">14C53</strain>
    </source>
</reference>
<feature type="region of interest" description="Disordered" evidence="2">
    <location>
        <begin position="1"/>
        <end position="27"/>
    </location>
</feature>
<dbReference type="InterPro" id="IPR023606">
    <property type="entry name" value="CoA-Trfase_III_dom_1_sf"/>
</dbReference>
<protein>
    <recommendedName>
        <fullName evidence="5">CoA transferase</fullName>
    </recommendedName>
</protein>
<sequence length="171" mass="18692">MRFRGAASSPGRLRPCAGRRRRRQAPTFATHQARGRNMAELDALIGDWVAGLRWRRPSACWTSTRSPRGRIYTPADMLTDAHYAARDMIVRLSDPGTGLEIPMPNVVPKLSRTPGAVRAPGPLLGADTERVLREWAGCPEREIDLLAARGVVRRADAAADAGPRPASAVRH</sequence>
<keyword evidence="4" id="KW-1185">Reference proteome</keyword>
<dbReference type="EMBL" id="VCKW01000025">
    <property type="protein sequence ID" value="TMR05016.1"/>
    <property type="molecule type" value="Genomic_DNA"/>
</dbReference>